<dbReference type="PANTHER" id="PTHR31342:SF62">
    <property type="entry name" value="HYDROXYPROLINE-RICH GLYCOPROTEIN FAMILY PROTEIN"/>
    <property type="match status" value="1"/>
</dbReference>
<dbReference type="STRING" id="3988.B9RWE4"/>
<name>B9RWE4_RICCO</name>
<feature type="compositionally biased region" description="Pro residues" evidence="2">
    <location>
        <begin position="216"/>
        <end position="227"/>
    </location>
</feature>
<reference evidence="4" key="1">
    <citation type="journal article" date="2010" name="Nat. Biotechnol.">
        <title>Draft genome sequence of the oilseed species Ricinus communis.</title>
        <authorList>
            <person name="Chan A.P."/>
            <person name="Crabtree J."/>
            <person name="Zhao Q."/>
            <person name="Lorenzi H."/>
            <person name="Orvis J."/>
            <person name="Puiu D."/>
            <person name="Melake-Berhan A."/>
            <person name="Jones K.M."/>
            <person name="Redman J."/>
            <person name="Chen G."/>
            <person name="Cahoon E.B."/>
            <person name="Gedil M."/>
            <person name="Stanke M."/>
            <person name="Haas B.J."/>
            <person name="Wortman J.R."/>
            <person name="Fraser-Liggett C.M."/>
            <person name="Ravel J."/>
            <person name="Rabinowicz P.D."/>
        </authorList>
    </citation>
    <scope>NUCLEOTIDE SEQUENCE [LARGE SCALE GENOMIC DNA]</scope>
    <source>
        <strain evidence="4">cv. Hale</strain>
    </source>
</reference>
<dbReference type="InterPro" id="IPR040265">
    <property type="entry name" value="CHUP1/IPGA1-like"/>
</dbReference>
<evidence type="ECO:0000313" key="4">
    <source>
        <dbReference type="Proteomes" id="UP000008311"/>
    </source>
</evidence>
<keyword evidence="1" id="KW-0175">Coiled coil</keyword>
<evidence type="ECO:0000256" key="2">
    <source>
        <dbReference type="SAM" id="MobiDB-lite"/>
    </source>
</evidence>
<gene>
    <name evidence="3" type="ORF">RCOM_1018590</name>
</gene>
<protein>
    <submittedName>
        <fullName evidence="3">Uncharacterized protein</fullName>
    </submittedName>
</protein>
<feature type="compositionally biased region" description="Pro residues" evidence="2">
    <location>
        <begin position="243"/>
        <end position="253"/>
    </location>
</feature>
<organism evidence="3 4">
    <name type="scientific">Ricinus communis</name>
    <name type="common">Castor bean</name>
    <dbReference type="NCBI Taxonomy" id="3988"/>
    <lineage>
        <taxon>Eukaryota</taxon>
        <taxon>Viridiplantae</taxon>
        <taxon>Streptophyta</taxon>
        <taxon>Embryophyta</taxon>
        <taxon>Tracheophyta</taxon>
        <taxon>Spermatophyta</taxon>
        <taxon>Magnoliopsida</taxon>
        <taxon>eudicotyledons</taxon>
        <taxon>Gunneridae</taxon>
        <taxon>Pentapetalae</taxon>
        <taxon>rosids</taxon>
        <taxon>fabids</taxon>
        <taxon>Malpighiales</taxon>
        <taxon>Euphorbiaceae</taxon>
        <taxon>Acalyphoideae</taxon>
        <taxon>Acalypheae</taxon>
        <taxon>Ricinus</taxon>
    </lineage>
</organism>
<dbReference type="InParanoid" id="B9RWE4"/>
<feature type="region of interest" description="Disordered" evidence="2">
    <location>
        <begin position="96"/>
        <end position="255"/>
    </location>
</feature>
<dbReference type="Proteomes" id="UP000008311">
    <property type="component" value="Unassembled WGS sequence"/>
</dbReference>
<accession>B9RWE4</accession>
<dbReference type="eggNOG" id="ENOG502QTV0">
    <property type="taxonomic scope" value="Eukaryota"/>
</dbReference>
<feature type="compositionally biased region" description="Polar residues" evidence="2">
    <location>
        <begin position="123"/>
        <end position="147"/>
    </location>
</feature>
<keyword evidence="4" id="KW-1185">Reference proteome</keyword>
<evidence type="ECO:0000256" key="1">
    <source>
        <dbReference type="ARBA" id="ARBA00023054"/>
    </source>
</evidence>
<evidence type="ECO:0000313" key="3">
    <source>
        <dbReference type="EMBL" id="EEF44196.1"/>
    </source>
</evidence>
<sequence>MEDLHAVPKTKGITIDKKVAVFFKALKSIRDSWSISQKWMANYGYDRISTMDITAREQLVDIVFATLDCVIKAAAELFDVLEDGVLSEDYSQVCQDSTPLNQKPDAVEKLKPRGKDQIRAENTDNTECTPSTKKNTRVPVSNTNKNVEQQDNKTAETGVPKTAPQPPTKLPKEPMQSRLRPPPPPPPTLSGVSGLPKGASPQPMKLAEEPAQSRLPLPPPPPSPPMLPAKGSIPASVPLKNYPGPPLPPPPGPGKFLPKKKAITKLNRSTQMLNLFRKLKDKMEGSSLAIKSANMRKLQLGGSTGGKAGLAATLAELTKRSPYVQQIEEDVQKYKKPILELIVAINSFQTNDMVKLLKFRNNLESVLGVLTDESQVLAKFEGFPSKKLESLRAAATLYSKLDSIVTTLRTWEIVPPLVKLLDKVDCYFRKVKLELDAFERNKDEDSKMFKRHGIDFDFLMVIRVKESMVNLSTGCIELALKERRRAKTAKENGEFGNQKTNESVNMLWRVFQFAFRVYSFAGGQDDCADKLAKELADELLIN</sequence>
<proteinExistence type="predicted"/>
<dbReference type="AlphaFoldDB" id="B9RWE4"/>
<dbReference type="PANTHER" id="PTHR31342">
    <property type="entry name" value="PROTEIN CHUP1, CHLOROPLASTIC"/>
    <property type="match status" value="1"/>
</dbReference>
<dbReference type="EMBL" id="EQ973823">
    <property type="protein sequence ID" value="EEF44196.1"/>
    <property type="molecule type" value="Genomic_DNA"/>
</dbReference>
<feature type="compositionally biased region" description="Basic and acidic residues" evidence="2">
    <location>
        <begin position="105"/>
        <end position="122"/>
    </location>
</feature>